<sequence>MVISFAVERDLALSHGVPETVAPAVPVAIDLFMIWAVRSGRDVALSVAVAVAANVAGVLTTESLAAVDTWVSAGLHAVFPLTVWRMHREESAERPSERLMGLSAGIPPPSRLRPLRTAHRAFRIAGRRMTCGSISKTARRTRPRLLRLPLRTFGQPWPFSNLGMAAL</sequence>
<organism evidence="1 2">
    <name type="scientific">Streptomyces thermospinosisporus</name>
    <dbReference type="NCBI Taxonomy" id="161482"/>
    <lineage>
        <taxon>Bacteria</taxon>
        <taxon>Bacillati</taxon>
        <taxon>Actinomycetota</taxon>
        <taxon>Actinomycetes</taxon>
        <taxon>Kitasatosporales</taxon>
        <taxon>Streptomycetaceae</taxon>
        <taxon>Streptomyces</taxon>
    </lineage>
</organism>
<dbReference type="EMBL" id="BAAAIZ010000033">
    <property type="protein sequence ID" value="GAA1423503.1"/>
    <property type="molecule type" value="Genomic_DNA"/>
</dbReference>
<accession>A0ABN2Y3B7</accession>
<gene>
    <name evidence="1" type="ORF">GCM10009601_26860</name>
</gene>
<comment type="caution">
    <text evidence="1">The sequence shown here is derived from an EMBL/GenBank/DDBJ whole genome shotgun (WGS) entry which is preliminary data.</text>
</comment>
<evidence type="ECO:0000313" key="1">
    <source>
        <dbReference type="EMBL" id="GAA1423503.1"/>
    </source>
</evidence>
<dbReference type="Proteomes" id="UP001500973">
    <property type="component" value="Unassembled WGS sequence"/>
</dbReference>
<keyword evidence="2" id="KW-1185">Reference proteome</keyword>
<name>A0ABN2Y3B7_9ACTN</name>
<protein>
    <submittedName>
        <fullName evidence="1">Uncharacterized protein</fullName>
    </submittedName>
</protein>
<reference evidence="1 2" key="1">
    <citation type="journal article" date="2019" name="Int. J. Syst. Evol. Microbiol.">
        <title>The Global Catalogue of Microorganisms (GCM) 10K type strain sequencing project: providing services to taxonomists for standard genome sequencing and annotation.</title>
        <authorList>
            <consortium name="The Broad Institute Genomics Platform"/>
            <consortium name="The Broad Institute Genome Sequencing Center for Infectious Disease"/>
            <person name="Wu L."/>
            <person name="Ma J."/>
        </authorList>
    </citation>
    <scope>NUCLEOTIDE SEQUENCE [LARGE SCALE GENOMIC DNA]</scope>
    <source>
        <strain evidence="1 2">JCM 11756</strain>
    </source>
</reference>
<evidence type="ECO:0000313" key="2">
    <source>
        <dbReference type="Proteomes" id="UP001500973"/>
    </source>
</evidence>
<proteinExistence type="predicted"/>